<proteinExistence type="predicted"/>
<reference evidence="3" key="1">
    <citation type="journal article" date="2019" name="Int. J. Syst. Evol. Microbiol.">
        <title>The Global Catalogue of Microorganisms (GCM) 10K type strain sequencing project: providing services to taxonomists for standard genome sequencing and annotation.</title>
        <authorList>
            <consortium name="The Broad Institute Genomics Platform"/>
            <consortium name="The Broad Institute Genome Sequencing Center for Infectious Disease"/>
            <person name="Wu L."/>
            <person name="Ma J."/>
        </authorList>
    </citation>
    <scope>NUCLEOTIDE SEQUENCE [LARGE SCALE GENOMIC DNA]</scope>
    <source>
        <strain evidence="3">JCM 17919</strain>
    </source>
</reference>
<evidence type="ECO:0000313" key="2">
    <source>
        <dbReference type="EMBL" id="GAA4327795.1"/>
    </source>
</evidence>
<dbReference type="RefSeq" id="WP_345255109.1">
    <property type="nucleotide sequence ID" value="NZ_BAABGY010000007.1"/>
</dbReference>
<comment type="caution">
    <text evidence="2">The sequence shown here is derived from an EMBL/GenBank/DDBJ whole genome shotgun (WGS) entry which is preliminary data.</text>
</comment>
<keyword evidence="3" id="KW-1185">Reference proteome</keyword>
<dbReference type="EMBL" id="BAABGY010000007">
    <property type="protein sequence ID" value="GAA4327795.1"/>
    <property type="molecule type" value="Genomic_DNA"/>
</dbReference>
<feature type="signal peptide" evidence="1">
    <location>
        <begin position="1"/>
        <end position="20"/>
    </location>
</feature>
<feature type="chain" id="PRO_5045592134" evidence="1">
    <location>
        <begin position="21"/>
        <end position="216"/>
    </location>
</feature>
<protein>
    <submittedName>
        <fullName evidence="2">Uncharacterized protein</fullName>
    </submittedName>
</protein>
<sequence>MYRILFVLCCFLLSEGSARAQKTAAYYWAQVPAYPAQPTKAAFGKFLNDIEKLIKSIEAEAERQDAVAEARPATGPHIFYQNTRNLSQAENLALMKRAQERADLLAAIGNQKAPYIQRSASLQQTYKRELEAGRTAVMQKWFLAGSSPIKAYLAAYAGVLKSVEPKLVKLWEDGYEDKGVNVKGLPCPETIRQVTEYLWELHSLFHLAIDDNLLKP</sequence>
<evidence type="ECO:0000256" key="1">
    <source>
        <dbReference type="SAM" id="SignalP"/>
    </source>
</evidence>
<name>A0ABP8GNU3_9BACT</name>
<organism evidence="2 3">
    <name type="scientific">Flaviaesturariibacter amylovorans</name>
    <dbReference type="NCBI Taxonomy" id="1084520"/>
    <lineage>
        <taxon>Bacteria</taxon>
        <taxon>Pseudomonadati</taxon>
        <taxon>Bacteroidota</taxon>
        <taxon>Chitinophagia</taxon>
        <taxon>Chitinophagales</taxon>
        <taxon>Chitinophagaceae</taxon>
        <taxon>Flaviaestuariibacter</taxon>
    </lineage>
</organism>
<evidence type="ECO:0000313" key="3">
    <source>
        <dbReference type="Proteomes" id="UP001501725"/>
    </source>
</evidence>
<dbReference type="Proteomes" id="UP001501725">
    <property type="component" value="Unassembled WGS sequence"/>
</dbReference>
<gene>
    <name evidence="2" type="ORF">GCM10023184_17230</name>
</gene>
<accession>A0ABP8GNU3</accession>
<keyword evidence="1" id="KW-0732">Signal</keyword>